<dbReference type="InterPro" id="IPR013525">
    <property type="entry name" value="ABC2_TM"/>
</dbReference>
<name>A0ABV9JEC9_9LACT</name>
<dbReference type="PANTHER" id="PTHR30294">
    <property type="entry name" value="MEMBRANE COMPONENT OF ABC TRANSPORTER YHHJ-RELATED"/>
    <property type="match status" value="1"/>
</dbReference>
<evidence type="ECO:0000256" key="7">
    <source>
        <dbReference type="ARBA" id="ARBA00023136"/>
    </source>
</evidence>
<keyword evidence="5 8" id="KW-0812">Transmembrane</keyword>
<evidence type="ECO:0000256" key="2">
    <source>
        <dbReference type="ARBA" id="ARBA00007783"/>
    </source>
</evidence>
<evidence type="ECO:0000313" key="11">
    <source>
        <dbReference type="Proteomes" id="UP001595987"/>
    </source>
</evidence>
<feature type="transmembrane region" description="Helical" evidence="8">
    <location>
        <begin position="231"/>
        <end position="254"/>
    </location>
</feature>
<proteinExistence type="inferred from homology"/>
<dbReference type="EMBL" id="JBHSGD010000008">
    <property type="protein sequence ID" value="MFC4653087.1"/>
    <property type="molecule type" value="Genomic_DNA"/>
</dbReference>
<dbReference type="InterPro" id="IPR051449">
    <property type="entry name" value="ABC-2_transporter_component"/>
</dbReference>
<organism evidence="10 11">
    <name type="scientific">Lactococcus nasutitermitis</name>
    <dbReference type="NCBI Taxonomy" id="1652957"/>
    <lineage>
        <taxon>Bacteria</taxon>
        <taxon>Bacillati</taxon>
        <taxon>Bacillota</taxon>
        <taxon>Bacilli</taxon>
        <taxon>Lactobacillales</taxon>
        <taxon>Streptococcaceae</taxon>
        <taxon>Lactococcus</taxon>
    </lineage>
</organism>
<keyword evidence="11" id="KW-1185">Reference proteome</keyword>
<evidence type="ECO:0000256" key="1">
    <source>
        <dbReference type="ARBA" id="ARBA00004651"/>
    </source>
</evidence>
<keyword evidence="3" id="KW-0813">Transport</keyword>
<feature type="transmembrane region" description="Helical" evidence="8">
    <location>
        <begin position="266"/>
        <end position="288"/>
    </location>
</feature>
<comment type="subcellular location">
    <subcellularLocation>
        <location evidence="1">Cell membrane</location>
        <topology evidence="1">Multi-pass membrane protein</topology>
    </subcellularLocation>
</comment>
<evidence type="ECO:0000256" key="3">
    <source>
        <dbReference type="ARBA" id="ARBA00022448"/>
    </source>
</evidence>
<feature type="transmembrane region" description="Helical" evidence="8">
    <location>
        <begin position="21"/>
        <end position="39"/>
    </location>
</feature>
<sequence>MRIFAIFRRILLQRREDKRSLALLFIAPLLILTLMYFLMQTPSNVKYRVGIDNRAENTELVNALKTSKKLTIFHVNNSQRHTINSKNLDAVIVIDKTRVDTTFSNQSIASSRVIDGLVTQAVQETQAKFASIATQNTLKKLTAQLVTTNPTLAQQIKTKLNNLQNPTSLSLHTHYLYGNSNPSTFNDLAPAFIGGFVFFFVFLISGISLVNERTSGTLERMLTTPVKRSEIVAGYTLAYGLLALLQTAVIVSFSHWVLAVQVNGNLIWVFIINFLLALIALLAGLLFSTLAKTEFQFVQFIPIVIVPQFLFSGIINVSTMSEPLQWIAHVIPVYYAIQALQVVIKRGEGFSNIVVNLLILLVISLLLYLLNILSLKRLRHT</sequence>
<gene>
    <name evidence="10" type="ORF">ACFO26_09245</name>
</gene>
<evidence type="ECO:0000256" key="5">
    <source>
        <dbReference type="ARBA" id="ARBA00022692"/>
    </source>
</evidence>
<keyword evidence="7 8" id="KW-0472">Membrane</keyword>
<dbReference type="PANTHER" id="PTHR30294:SF38">
    <property type="entry name" value="TRANSPORT PERMEASE PROTEIN"/>
    <property type="match status" value="1"/>
</dbReference>
<dbReference type="InterPro" id="IPR047817">
    <property type="entry name" value="ABC2_TM_bact-type"/>
</dbReference>
<reference evidence="11" key="1">
    <citation type="journal article" date="2019" name="Int. J. Syst. Evol. Microbiol.">
        <title>The Global Catalogue of Microorganisms (GCM) 10K type strain sequencing project: providing services to taxonomists for standard genome sequencing and annotation.</title>
        <authorList>
            <consortium name="The Broad Institute Genomics Platform"/>
            <consortium name="The Broad Institute Genome Sequencing Center for Infectious Disease"/>
            <person name="Wu L."/>
            <person name="Ma J."/>
        </authorList>
    </citation>
    <scope>NUCLEOTIDE SEQUENCE [LARGE SCALE GENOMIC DNA]</scope>
    <source>
        <strain evidence="11">CCUG 63287</strain>
    </source>
</reference>
<dbReference type="PROSITE" id="PS51012">
    <property type="entry name" value="ABC_TM2"/>
    <property type="match status" value="1"/>
</dbReference>
<evidence type="ECO:0000256" key="4">
    <source>
        <dbReference type="ARBA" id="ARBA00022475"/>
    </source>
</evidence>
<evidence type="ECO:0000313" key="10">
    <source>
        <dbReference type="EMBL" id="MFC4653087.1"/>
    </source>
</evidence>
<evidence type="ECO:0000256" key="6">
    <source>
        <dbReference type="ARBA" id="ARBA00022989"/>
    </source>
</evidence>
<evidence type="ECO:0000256" key="8">
    <source>
        <dbReference type="SAM" id="Phobius"/>
    </source>
</evidence>
<feature type="transmembrane region" description="Helical" evidence="8">
    <location>
        <begin position="188"/>
        <end position="210"/>
    </location>
</feature>
<dbReference type="RefSeq" id="WP_213536200.1">
    <property type="nucleotide sequence ID" value="NZ_BOVQ01000006.1"/>
</dbReference>
<feature type="transmembrane region" description="Helical" evidence="8">
    <location>
        <begin position="353"/>
        <end position="373"/>
    </location>
</feature>
<evidence type="ECO:0000259" key="9">
    <source>
        <dbReference type="PROSITE" id="PS51012"/>
    </source>
</evidence>
<feature type="domain" description="ABC transmembrane type-2" evidence="9">
    <location>
        <begin position="153"/>
        <end position="378"/>
    </location>
</feature>
<comment type="similarity">
    <text evidence="2">Belongs to the ABC-2 integral membrane protein family.</text>
</comment>
<keyword evidence="6 8" id="KW-1133">Transmembrane helix</keyword>
<accession>A0ABV9JEC9</accession>
<keyword evidence="4" id="KW-1003">Cell membrane</keyword>
<dbReference type="Pfam" id="PF12698">
    <property type="entry name" value="ABC2_membrane_3"/>
    <property type="match status" value="1"/>
</dbReference>
<feature type="transmembrane region" description="Helical" evidence="8">
    <location>
        <begin position="300"/>
        <end position="320"/>
    </location>
</feature>
<protein>
    <submittedName>
        <fullName evidence="10">ABC transporter permease</fullName>
    </submittedName>
</protein>
<comment type="caution">
    <text evidence="10">The sequence shown here is derived from an EMBL/GenBank/DDBJ whole genome shotgun (WGS) entry which is preliminary data.</text>
</comment>
<dbReference type="Proteomes" id="UP001595987">
    <property type="component" value="Unassembled WGS sequence"/>
</dbReference>